<dbReference type="Pfam" id="PF10416">
    <property type="entry name" value="IBD"/>
    <property type="match status" value="1"/>
</dbReference>
<feature type="domain" description="Initiator binding" evidence="2">
    <location>
        <begin position="31"/>
        <end position="101"/>
    </location>
</feature>
<evidence type="ECO:0000313" key="4">
    <source>
        <dbReference type="Proteomes" id="UP001470230"/>
    </source>
</evidence>
<accession>A0ABR2HTQ0</accession>
<dbReference type="Proteomes" id="UP001470230">
    <property type="component" value="Unassembled WGS sequence"/>
</dbReference>
<dbReference type="InterPro" id="IPR036388">
    <property type="entry name" value="WH-like_DNA-bd_sf"/>
</dbReference>
<comment type="caution">
    <text evidence="3">The sequence shown here is derived from an EMBL/GenBank/DDBJ whole genome shotgun (WGS) entry which is preliminary data.</text>
</comment>
<evidence type="ECO:0000313" key="3">
    <source>
        <dbReference type="EMBL" id="KAK8852501.1"/>
    </source>
</evidence>
<dbReference type="InterPro" id="IPR018845">
    <property type="entry name" value="Initiator-bd"/>
</dbReference>
<feature type="compositionally biased region" description="Basic and acidic residues" evidence="1">
    <location>
        <begin position="217"/>
        <end position="226"/>
    </location>
</feature>
<organism evidence="3 4">
    <name type="scientific">Tritrichomonas musculus</name>
    <dbReference type="NCBI Taxonomy" id="1915356"/>
    <lineage>
        <taxon>Eukaryota</taxon>
        <taxon>Metamonada</taxon>
        <taxon>Parabasalia</taxon>
        <taxon>Tritrichomonadida</taxon>
        <taxon>Tritrichomonadidae</taxon>
        <taxon>Tritrichomonas</taxon>
    </lineage>
</organism>
<dbReference type="Gene3D" id="1.10.10.10">
    <property type="entry name" value="Winged helix-like DNA-binding domain superfamily/Winged helix DNA-binding domain"/>
    <property type="match status" value="1"/>
</dbReference>
<keyword evidence="4" id="KW-1185">Reference proteome</keyword>
<gene>
    <name evidence="3" type="ORF">M9Y10_017486</name>
</gene>
<evidence type="ECO:0000259" key="2">
    <source>
        <dbReference type="Pfam" id="PF10416"/>
    </source>
</evidence>
<feature type="compositionally biased region" description="Basic and acidic residues" evidence="1">
    <location>
        <begin position="128"/>
        <end position="154"/>
    </location>
</feature>
<proteinExistence type="predicted"/>
<protein>
    <recommendedName>
        <fullName evidence="2">Initiator binding domain-containing protein</fullName>
    </recommendedName>
</protein>
<evidence type="ECO:0000256" key="1">
    <source>
        <dbReference type="SAM" id="MobiDB-lite"/>
    </source>
</evidence>
<reference evidence="3 4" key="1">
    <citation type="submission" date="2024-04" db="EMBL/GenBank/DDBJ databases">
        <title>Tritrichomonas musculus Genome.</title>
        <authorList>
            <person name="Alves-Ferreira E."/>
            <person name="Grigg M."/>
            <person name="Lorenzi H."/>
            <person name="Galac M."/>
        </authorList>
    </citation>
    <scope>NUCLEOTIDE SEQUENCE [LARGE SCALE GENOMIC DNA]</scope>
    <source>
        <strain evidence="3 4">EAF2021</strain>
    </source>
</reference>
<sequence>MSNKKQKEKIPIMFASGNRIVFHNINIHALKQRKKKRLLFREKLYDIIAKSSADPLNRNFYGAFKYGDCIASNSKILAAKMGLKVNSINRNFRDREFEKVKRLPIEEAVGLWDPKNWWVIRDKKGLGKNDKKRKQDANNKKVDDEKRESINEAKSEEEEEEESNEDNDDNDNDDHEDENDHNDHNDNDDHCQPEMMSKNEIEFDAKDQDIYFNESPDETKKEDNKKAKGIFEEFNKSYDDYDDVEMSKLYDMDD</sequence>
<feature type="compositionally biased region" description="Acidic residues" evidence="1">
    <location>
        <begin position="155"/>
        <end position="180"/>
    </location>
</feature>
<name>A0ABR2HTQ0_9EUKA</name>
<dbReference type="EMBL" id="JAPFFF010000023">
    <property type="protein sequence ID" value="KAK8852501.1"/>
    <property type="molecule type" value="Genomic_DNA"/>
</dbReference>
<feature type="compositionally biased region" description="Basic and acidic residues" evidence="1">
    <location>
        <begin position="181"/>
        <end position="209"/>
    </location>
</feature>
<feature type="region of interest" description="Disordered" evidence="1">
    <location>
        <begin position="128"/>
        <end position="226"/>
    </location>
</feature>